<dbReference type="PANTHER" id="PTHR38434:SF1">
    <property type="entry name" value="BLL2549 PROTEIN"/>
    <property type="match status" value="1"/>
</dbReference>
<feature type="transmembrane region" description="Helical" evidence="2">
    <location>
        <begin position="703"/>
        <end position="722"/>
    </location>
</feature>
<feature type="transmembrane region" description="Helical" evidence="2">
    <location>
        <begin position="756"/>
        <end position="776"/>
    </location>
</feature>
<dbReference type="Proteomes" id="UP000031121">
    <property type="component" value="Chromosome"/>
</dbReference>
<dbReference type="AlphaFoldDB" id="A0A0A8BAJ3"/>
<feature type="transmembrane region" description="Helical" evidence="2">
    <location>
        <begin position="608"/>
        <end position="628"/>
    </location>
</feature>
<name>A0A0A8BAJ3_9ACTN</name>
<keyword evidence="4" id="KW-1185">Reference proteome</keyword>
<feature type="transmembrane region" description="Helical" evidence="2">
    <location>
        <begin position="551"/>
        <end position="570"/>
    </location>
</feature>
<evidence type="ECO:0000256" key="2">
    <source>
        <dbReference type="SAM" id="Phobius"/>
    </source>
</evidence>
<proteinExistence type="predicted"/>
<keyword evidence="2" id="KW-0812">Transmembrane</keyword>
<organism evidence="3 4">
    <name type="scientific">Berryella intestinalis</name>
    <dbReference type="NCBI Taxonomy" id="1531429"/>
    <lineage>
        <taxon>Bacteria</taxon>
        <taxon>Bacillati</taxon>
        <taxon>Actinomycetota</taxon>
        <taxon>Coriobacteriia</taxon>
        <taxon>Eggerthellales</taxon>
        <taxon>Eggerthellaceae</taxon>
        <taxon>Berryella</taxon>
    </lineage>
</organism>
<feature type="transmembrane region" description="Helical" evidence="2">
    <location>
        <begin position="576"/>
        <end position="596"/>
    </location>
</feature>
<accession>A0A0A8BAJ3</accession>
<evidence type="ECO:0000313" key="4">
    <source>
        <dbReference type="Proteomes" id="UP000031121"/>
    </source>
</evidence>
<feature type="transmembrane region" description="Helical" evidence="2">
    <location>
        <begin position="151"/>
        <end position="169"/>
    </location>
</feature>
<dbReference type="InterPro" id="IPR019286">
    <property type="entry name" value="DUF2339_TM"/>
</dbReference>
<feature type="region of interest" description="Disordered" evidence="1">
    <location>
        <begin position="54"/>
        <end position="103"/>
    </location>
</feature>
<keyword evidence="2" id="KW-1133">Transmembrane helix</keyword>
<feature type="transmembrane region" description="Helical" evidence="2">
    <location>
        <begin position="634"/>
        <end position="657"/>
    </location>
</feature>
<gene>
    <name evidence="3" type="ORF">JI75_05210</name>
</gene>
<evidence type="ECO:0000313" key="3">
    <source>
        <dbReference type="EMBL" id="AJC12152.1"/>
    </source>
</evidence>
<feature type="transmembrane region" description="Helical" evidence="2">
    <location>
        <begin position="6"/>
        <end position="27"/>
    </location>
</feature>
<feature type="transmembrane region" description="Helical" evidence="2">
    <location>
        <begin position="119"/>
        <end position="139"/>
    </location>
</feature>
<dbReference type="PANTHER" id="PTHR38434">
    <property type="entry name" value="BLL2549 PROTEIN"/>
    <property type="match status" value="1"/>
</dbReference>
<dbReference type="STRING" id="1531429.JI75_05210"/>
<feature type="transmembrane region" description="Helical" evidence="2">
    <location>
        <begin position="254"/>
        <end position="275"/>
    </location>
</feature>
<protein>
    <recommendedName>
        <fullName evidence="5">DUF2339 domain-containing protein</fullName>
    </recommendedName>
</protein>
<feature type="transmembrane region" description="Helical" evidence="2">
    <location>
        <begin position="467"/>
        <end position="486"/>
    </location>
</feature>
<sequence>MVENLVLLPMLVVVLAVFITYLVVSVARLRQELRDLRSQVLSLSAHLNAADVRVPSAPETAPSGKAPAMPASAPVPPHVAATSGPPAPPVVSPQGQAPVPPSAALPSNRGSFESVLGRNVLGIVASVLVFFGVVFLGALVVPYLDDGLRCVSMYLISFAFLAAGLALSLRRRSQFSLAVLGTGAGALFISVLMTHLHFGFLGELETFALLLVWTAACMALVKRFDSLLLSIVAHVGMIVSVCFAYGAGFDDARAAAIIVYQLLASALVVGGSALCFRRTYRFGLFASLGLTVVASLFMWERFGATLSVGFSSSLPDVAIVAAFSLQFAAASVLSVFLSVSASRLESSASRFAVHAASFVLWVAALFANVYWTAWKCASQVVFAGLGDRVLDGLGAAPGIYHVAGGLDVAVAASIACLVLYAGLMLLMYVRLGFDAGLGRFSVIGCAGIIAALMLWRCTAPSPTHAAGTFQLSFLLLLAVALYALAYALRDARYGVAGNVALGLEMLYLLAKGYGELARVGVFLEVCAMLLVLGALFWWWRGLPQPAQSRRAMPAALVGLVFFELSVSWFAGREFPYLSDAVSSFVLVSSVLAFYLAGFQRLSQEGSGWWVAAWVNELVALLAAASAIGESNLGAFGAGSIPLVALYSAVAAMAFAIVALRIRSFSRQGAWAPAVLQVVTGIVFTALCLAVVKGSTSLLDSGYAVSVLCMLCALACVAAGFALRLKPLRLYGLVFAILCVFKLGVVDVASASAWARVVAFIGGGVICFAISALYNYAAKRFDDAL</sequence>
<reference evidence="4" key="1">
    <citation type="submission" date="2014-08" db="EMBL/GenBank/DDBJ databases">
        <title>Coriobacteriaceae sp. complete genome.</title>
        <authorList>
            <person name="Looft T."/>
            <person name="Bayles D.O."/>
            <person name="Stanton T.B."/>
        </authorList>
    </citation>
    <scope>NUCLEOTIDE SEQUENCE [LARGE SCALE GENOMIC DNA]</scope>
    <source>
        <strain evidence="4">68-1-3</strain>
    </source>
</reference>
<feature type="transmembrane region" description="Helical" evidence="2">
    <location>
        <begin position="669"/>
        <end position="691"/>
    </location>
</feature>
<evidence type="ECO:0008006" key="5">
    <source>
        <dbReference type="Google" id="ProtNLM"/>
    </source>
</evidence>
<reference evidence="3 4" key="2">
    <citation type="journal article" date="2015" name="Genome Announc.">
        <title>Complete Genome Sequence of Coriobacteriaceae Strain 68-1-3, a Novel Mucus-Degrading Isolate from the Swine Intestinal Tract.</title>
        <authorList>
            <person name="Looft T."/>
            <person name="Bayles D.O."/>
            <person name="Alt D.P."/>
            <person name="Stanton T.B."/>
        </authorList>
    </citation>
    <scope>NUCLEOTIDE SEQUENCE [LARGE SCALE GENOMIC DNA]</scope>
    <source>
        <strain evidence="3 4">68-1-3</strain>
    </source>
</reference>
<dbReference type="OrthoDB" id="3196806at2"/>
<dbReference type="Pfam" id="PF10101">
    <property type="entry name" value="DUF2339"/>
    <property type="match status" value="1"/>
</dbReference>
<feature type="transmembrane region" description="Helical" evidence="2">
    <location>
        <begin position="204"/>
        <end position="221"/>
    </location>
</feature>
<feature type="transmembrane region" description="Helical" evidence="2">
    <location>
        <begin position="729"/>
        <end position="750"/>
    </location>
</feature>
<feature type="transmembrane region" description="Helical" evidence="2">
    <location>
        <begin position="319"/>
        <end position="339"/>
    </location>
</feature>
<feature type="transmembrane region" description="Helical" evidence="2">
    <location>
        <begin position="351"/>
        <end position="371"/>
    </location>
</feature>
<feature type="transmembrane region" description="Helical" evidence="2">
    <location>
        <begin position="408"/>
        <end position="429"/>
    </location>
</feature>
<dbReference type="RefSeq" id="WP_039689264.1">
    <property type="nucleotide sequence ID" value="NZ_CP009302.1"/>
</dbReference>
<feature type="transmembrane region" description="Helical" evidence="2">
    <location>
        <begin position="176"/>
        <end position="198"/>
    </location>
</feature>
<feature type="transmembrane region" description="Helical" evidence="2">
    <location>
        <begin position="516"/>
        <end position="539"/>
    </location>
</feature>
<dbReference type="HOGENOM" id="CLU_357428_0_0_11"/>
<feature type="transmembrane region" description="Helical" evidence="2">
    <location>
        <begin position="493"/>
        <end position="510"/>
    </location>
</feature>
<dbReference type="EMBL" id="CP009302">
    <property type="protein sequence ID" value="AJC12152.1"/>
    <property type="molecule type" value="Genomic_DNA"/>
</dbReference>
<feature type="transmembrane region" description="Helical" evidence="2">
    <location>
        <begin position="436"/>
        <end position="455"/>
    </location>
</feature>
<feature type="transmembrane region" description="Helical" evidence="2">
    <location>
        <begin position="282"/>
        <end position="299"/>
    </location>
</feature>
<keyword evidence="2" id="KW-0472">Membrane</keyword>
<evidence type="ECO:0000256" key="1">
    <source>
        <dbReference type="SAM" id="MobiDB-lite"/>
    </source>
</evidence>
<feature type="transmembrane region" description="Helical" evidence="2">
    <location>
        <begin position="228"/>
        <end position="248"/>
    </location>
</feature>
<dbReference type="KEGG" id="cbac:JI75_05210"/>